<evidence type="ECO:0000313" key="3">
    <source>
        <dbReference type="Proteomes" id="UP001595699"/>
    </source>
</evidence>
<sequence>MKRYLIALLAVAALVTGCGSGTGTASENGDQKPVAAQADPGDFCSNFKLYVLSGMAVGVAAFGNMQNDPDIAKARDAMQQAADNLAEHAPSEVRGDFELVRDYTNDWVAGLKKGVTKPPVETPEYKAASDRVVEYGKDKCGNILPGLPTPTAS</sequence>
<dbReference type="RefSeq" id="WP_205122117.1">
    <property type="nucleotide sequence ID" value="NZ_JAFBCM010000001.1"/>
</dbReference>
<feature type="chain" id="PRO_5047106436" description="Lipoprotein" evidence="1">
    <location>
        <begin position="26"/>
        <end position="153"/>
    </location>
</feature>
<accession>A0ABV7Y471</accession>
<name>A0ABV7Y471_9ACTN</name>
<comment type="caution">
    <text evidence="2">The sequence shown here is derived from an EMBL/GenBank/DDBJ whole genome shotgun (WGS) entry which is preliminary data.</text>
</comment>
<dbReference type="EMBL" id="JBHRZH010000001">
    <property type="protein sequence ID" value="MFC3759498.1"/>
    <property type="molecule type" value="Genomic_DNA"/>
</dbReference>
<dbReference type="Proteomes" id="UP001595699">
    <property type="component" value="Unassembled WGS sequence"/>
</dbReference>
<proteinExistence type="predicted"/>
<gene>
    <name evidence="2" type="ORF">ACFOUW_01485</name>
</gene>
<keyword evidence="1" id="KW-0732">Signal</keyword>
<feature type="signal peptide" evidence="1">
    <location>
        <begin position="1"/>
        <end position="25"/>
    </location>
</feature>
<evidence type="ECO:0000313" key="2">
    <source>
        <dbReference type="EMBL" id="MFC3759498.1"/>
    </source>
</evidence>
<evidence type="ECO:0000256" key="1">
    <source>
        <dbReference type="SAM" id="SignalP"/>
    </source>
</evidence>
<keyword evidence="3" id="KW-1185">Reference proteome</keyword>
<organism evidence="2 3">
    <name type="scientific">Tenggerimyces flavus</name>
    <dbReference type="NCBI Taxonomy" id="1708749"/>
    <lineage>
        <taxon>Bacteria</taxon>
        <taxon>Bacillati</taxon>
        <taxon>Actinomycetota</taxon>
        <taxon>Actinomycetes</taxon>
        <taxon>Propionibacteriales</taxon>
        <taxon>Nocardioidaceae</taxon>
        <taxon>Tenggerimyces</taxon>
    </lineage>
</organism>
<evidence type="ECO:0008006" key="4">
    <source>
        <dbReference type="Google" id="ProtNLM"/>
    </source>
</evidence>
<reference evidence="3" key="1">
    <citation type="journal article" date="2019" name="Int. J. Syst. Evol. Microbiol.">
        <title>The Global Catalogue of Microorganisms (GCM) 10K type strain sequencing project: providing services to taxonomists for standard genome sequencing and annotation.</title>
        <authorList>
            <consortium name="The Broad Institute Genomics Platform"/>
            <consortium name="The Broad Institute Genome Sequencing Center for Infectious Disease"/>
            <person name="Wu L."/>
            <person name="Ma J."/>
        </authorList>
    </citation>
    <scope>NUCLEOTIDE SEQUENCE [LARGE SCALE GENOMIC DNA]</scope>
    <source>
        <strain evidence="3">CGMCC 4.7241</strain>
    </source>
</reference>
<protein>
    <recommendedName>
        <fullName evidence="4">Lipoprotein</fullName>
    </recommendedName>
</protein>
<dbReference type="PROSITE" id="PS51257">
    <property type="entry name" value="PROKAR_LIPOPROTEIN"/>
    <property type="match status" value="1"/>
</dbReference>